<dbReference type="Proteomes" id="UP000824540">
    <property type="component" value="Unassembled WGS sequence"/>
</dbReference>
<gene>
    <name evidence="3" type="ORF">JZ751_018378</name>
</gene>
<dbReference type="OrthoDB" id="771136at2759"/>
<dbReference type="Gene3D" id="2.40.70.10">
    <property type="entry name" value="Acid Proteases"/>
    <property type="match status" value="2"/>
</dbReference>
<feature type="domain" description="Peptidase A1" evidence="2">
    <location>
        <begin position="1"/>
        <end position="321"/>
    </location>
</feature>
<dbReference type="PANTHER" id="PTHR47966">
    <property type="entry name" value="BETA-SITE APP-CLEAVING ENZYME, ISOFORM A-RELATED"/>
    <property type="match status" value="1"/>
</dbReference>
<dbReference type="PANTHER" id="PTHR47966:SF66">
    <property type="entry name" value="PEPSINOGEN C"/>
    <property type="match status" value="1"/>
</dbReference>
<keyword evidence="4" id="KW-1185">Reference proteome</keyword>
<dbReference type="GO" id="GO:0004190">
    <property type="term" value="F:aspartic-type endopeptidase activity"/>
    <property type="evidence" value="ECO:0007669"/>
    <property type="project" value="InterPro"/>
</dbReference>
<sequence length="323" mass="35656">MPKERWRGDRSAGRIVLNGVYNRHVSRVNGARRDGCLIMADLDSHTRFNPQQSSTFSGSRQSIYLPYGAGSLYAVLGYDTVNVAGITVTNQEFGLSTQEPSQPFGSAVFDGILGLAYPPLASGGATPVMDMMMQENLLQYNLFAFYLSRDAQQGSELTFGGVDNTKYQGQIHWTPVTSETYWQIGIDGFSVNNQETGWCSQGCQAIVDTGTSMLTCPQQFLGYLMRGIGAQQSQYGEYMVDCSQMNNLPTLYFNINGVNLPLPPSAYIMVQNQGGYQYCMVGISPTYLPSQNGQPLWILGDVFLREYYSVYDRANNNVGFATA</sequence>
<protein>
    <recommendedName>
        <fullName evidence="2">Peptidase A1 domain-containing protein</fullName>
    </recommendedName>
</protein>
<accession>A0A8T2MQB0</accession>
<proteinExistence type="inferred from homology"/>
<comment type="similarity">
    <text evidence="1">Belongs to the peptidase A1 family.</text>
</comment>
<dbReference type="EMBL" id="JAFBMS010003006">
    <property type="protein sequence ID" value="KAG9327908.1"/>
    <property type="molecule type" value="Genomic_DNA"/>
</dbReference>
<evidence type="ECO:0000313" key="3">
    <source>
        <dbReference type="EMBL" id="KAG9327908.1"/>
    </source>
</evidence>
<dbReference type="InterPro" id="IPR033121">
    <property type="entry name" value="PEPTIDASE_A1"/>
</dbReference>
<dbReference type="Pfam" id="PF00026">
    <property type="entry name" value="Asp"/>
    <property type="match status" value="1"/>
</dbReference>
<dbReference type="PRINTS" id="PR00792">
    <property type="entry name" value="PEPSIN"/>
</dbReference>
<organism evidence="3 4">
    <name type="scientific">Albula glossodonta</name>
    <name type="common">roundjaw bonefish</name>
    <dbReference type="NCBI Taxonomy" id="121402"/>
    <lineage>
        <taxon>Eukaryota</taxon>
        <taxon>Metazoa</taxon>
        <taxon>Chordata</taxon>
        <taxon>Craniata</taxon>
        <taxon>Vertebrata</taxon>
        <taxon>Euteleostomi</taxon>
        <taxon>Actinopterygii</taxon>
        <taxon>Neopterygii</taxon>
        <taxon>Teleostei</taxon>
        <taxon>Albuliformes</taxon>
        <taxon>Albulidae</taxon>
        <taxon>Albula</taxon>
    </lineage>
</organism>
<dbReference type="FunFam" id="2.40.70.10:FF:000006">
    <property type="entry name" value="Cathepsin E"/>
    <property type="match status" value="1"/>
</dbReference>
<name>A0A8T2MQB0_9TELE</name>
<reference evidence="3" key="1">
    <citation type="thesis" date="2021" institute="BYU ScholarsArchive" country="Provo, UT, USA">
        <title>Applications of and Algorithms for Genome Assembly and Genomic Analyses with an Emphasis on Marine Teleosts.</title>
        <authorList>
            <person name="Pickett B.D."/>
        </authorList>
    </citation>
    <scope>NUCLEOTIDE SEQUENCE</scope>
    <source>
        <strain evidence="3">HI-2016</strain>
    </source>
</reference>
<dbReference type="AlphaFoldDB" id="A0A8T2MQB0"/>
<evidence type="ECO:0000313" key="4">
    <source>
        <dbReference type="Proteomes" id="UP000824540"/>
    </source>
</evidence>
<dbReference type="InterPro" id="IPR021109">
    <property type="entry name" value="Peptidase_aspartic_dom_sf"/>
</dbReference>
<dbReference type="SUPFAM" id="SSF50630">
    <property type="entry name" value="Acid proteases"/>
    <property type="match status" value="1"/>
</dbReference>
<dbReference type="PROSITE" id="PS51767">
    <property type="entry name" value="PEPTIDASE_A1"/>
    <property type="match status" value="1"/>
</dbReference>
<dbReference type="GO" id="GO:0006508">
    <property type="term" value="P:proteolysis"/>
    <property type="evidence" value="ECO:0007669"/>
    <property type="project" value="InterPro"/>
</dbReference>
<evidence type="ECO:0000259" key="2">
    <source>
        <dbReference type="PROSITE" id="PS51767"/>
    </source>
</evidence>
<dbReference type="InterPro" id="IPR001461">
    <property type="entry name" value="Aspartic_peptidase_A1"/>
</dbReference>
<comment type="caution">
    <text evidence="3">The sequence shown here is derived from an EMBL/GenBank/DDBJ whole genome shotgun (WGS) entry which is preliminary data.</text>
</comment>
<feature type="non-terminal residue" evidence="3">
    <location>
        <position position="1"/>
    </location>
</feature>
<evidence type="ECO:0000256" key="1">
    <source>
        <dbReference type="ARBA" id="ARBA00007447"/>
    </source>
</evidence>